<organism evidence="1 2">
    <name type="scientific">Bacillus atrophaeus (strain 1942)</name>
    <dbReference type="NCBI Taxonomy" id="720555"/>
    <lineage>
        <taxon>Bacteria</taxon>
        <taxon>Bacillati</taxon>
        <taxon>Bacillota</taxon>
        <taxon>Bacilli</taxon>
        <taxon>Bacillales</taxon>
        <taxon>Bacillaceae</taxon>
        <taxon>Bacillus</taxon>
    </lineage>
</organism>
<reference evidence="1 2" key="1">
    <citation type="journal article" date="2011" name="Front. Microbiol.">
        <title>Genomic signatures of strain selection and enhancement in Bacillus atrophaeus var. globigii, a historical biowarfare simulant.</title>
        <authorList>
            <person name="Gibbons H.S."/>
            <person name="Broomall S.M."/>
            <person name="McNew L.A."/>
            <person name="Daligault H."/>
            <person name="Chapman C."/>
            <person name="Bruce D."/>
            <person name="Karavis M."/>
            <person name="Krepps M."/>
            <person name="McGregor P.A."/>
            <person name="Hong C."/>
            <person name="Park K.H."/>
            <person name="Akmal A."/>
            <person name="Feldman A."/>
            <person name="Lin J.S."/>
            <person name="Chang W.E."/>
            <person name="Higgs B.W."/>
            <person name="Demirev P."/>
            <person name="Lindquist J."/>
            <person name="Liem A."/>
            <person name="Fochler E."/>
            <person name="Read T.D."/>
            <person name="Tapia R."/>
            <person name="Johnson S."/>
            <person name="Bishop-Lilly K.A."/>
            <person name="Detter C."/>
            <person name="Han C."/>
            <person name="Sozhamannan S."/>
            <person name="Rosenzweig C.N."/>
            <person name="Skowronski E.W."/>
        </authorList>
    </citation>
    <scope>NUCLEOTIDE SEQUENCE [LARGE SCALE GENOMIC DNA]</scope>
    <source>
        <strain evidence="1 2">1942</strain>
    </source>
</reference>
<gene>
    <name evidence="1" type="ordered locus">BATR1942_09915</name>
</gene>
<accession>A0ABM5LY87</accession>
<keyword evidence="2" id="KW-1185">Reference proteome</keyword>
<dbReference type="EMBL" id="CP002207">
    <property type="protein sequence ID" value="ADP32916.1"/>
    <property type="molecule type" value="Genomic_DNA"/>
</dbReference>
<protein>
    <submittedName>
        <fullName evidence="1">Uncharacterized protein</fullName>
    </submittedName>
</protein>
<sequence>MIYYWVEITFFNKETGEELGLTLKDIYADNNEQLHAKVEQHISACYSGVKATYKVLEKKLRAE</sequence>
<evidence type="ECO:0000313" key="1">
    <source>
        <dbReference type="EMBL" id="ADP32916.1"/>
    </source>
</evidence>
<dbReference type="Proteomes" id="UP000006867">
    <property type="component" value="Chromosome"/>
</dbReference>
<evidence type="ECO:0000313" key="2">
    <source>
        <dbReference type="Proteomes" id="UP000006867"/>
    </source>
</evidence>
<name>A0ABM5LY87_BACA1</name>
<dbReference type="RefSeq" id="WP_003325594.1">
    <property type="nucleotide sequence ID" value="NC_014639.1"/>
</dbReference>
<proteinExistence type="predicted"/>